<evidence type="ECO:0000313" key="2">
    <source>
        <dbReference type="EMBL" id="KIW14589.1"/>
    </source>
</evidence>
<reference evidence="2 3" key="1">
    <citation type="submission" date="2015-01" db="EMBL/GenBank/DDBJ databases">
        <title>The Genome Sequence of Exophiala spinifera CBS89968.</title>
        <authorList>
            <consortium name="The Broad Institute Genomics Platform"/>
            <person name="Cuomo C."/>
            <person name="de Hoog S."/>
            <person name="Gorbushina A."/>
            <person name="Stielow B."/>
            <person name="Teixiera M."/>
            <person name="Abouelleil A."/>
            <person name="Chapman S.B."/>
            <person name="Priest M."/>
            <person name="Young S.K."/>
            <person name="Wortman J."/>
            <person name="Nusbaum C."/>
            <person name="Birren B."/>
        </authorList>
    </citation>
    <scope>NUCLEOTIDE SEQUENCE [LARGE SCALE GENOMIC DNA]</scope>
    <source>
        <strain evidence="2 3">CBS 89968</strain>
    </source>
</reference>
<gene>
    <name evidence="2" type="ORF">PV08_07373</name>
</gene>
<dbReference type="STRING" id="91928.A0A0D2BTN1"/>
<dbReference type="HOGENOM" id="CLU_760757_0_0_1"/>
<proteinExistence type="predicted"/>
<dbReference type="AlphaFoldDB" id="A0A0D2BTN1"/>
<feature type="coiled-coil region" evidence="1">
    <location>
        <begin position="154"/>
        <end position="236"/>
    </location>
</feature>
<sequence length="386" mass="44546">MPRHDWSNVTYEPINGNIEEIDIWTRGPNRELIVRPGHQTSSASIPPVDPHPAPVWWVPPVASSPAVQWLVGQPQTGTAEAPVINNTPSSAPINVHDFANAASNSAAIASIEFNGQRSNLFSANGPYPDPYWWHHVPHHPPLESEEAIVRAHVLAEENDKKNASEQAVQKYKLELAEAEKVKQRIINEHELEMKNKEEDTRRLKDFWEAQQKAEQLKKENEKKKQEEDLKNEMRKKMVDHGFGPDEIEQAISGKPYHPTHHLNPVPYTHSSSHAHQHSLCADLSCPGLGLSDVEYVRVRWEQLNTETLDYFGIPWKFDSDDREVILILRPKSSLNIQDLFSHTREHYDFDVLMRVWKRKAVIEVRPTKKKKKKKKKYRLCLIREPY</sequence>
<organism evidence="2 3">
    <name type="scientific">Exophiala spinifera</name>
    <dbReference type="NCBI Taxonomy" id="91928"/>
    <lineage>
        <taxon>Eukaryota</taxon>
        <taxon>Fungi</taxon>
        <taxon>Dikarya</taxon>
        <taxon>Ascomycota</taxon>
        <taxon>Pezizomycotina</taxon>
        <taxon>Eurotiomycetes</taxon>
        <taxon>Chaetothyriomycetidae</taxon>
        <taxon>Chaetothyriales</taxon>
        <taxon>Herpotrichiellaceae</taxon>
        <taxon>Exophiala</taxon>
    </lineage>
</organism>
<dbReference type="Proteomes" id="UP000053328">
    <property type="component" value="Unassembled WGS sequence"/>
</dbReference>
<name>A0A0D2BTN1_9EURO</name>
<keyword evidence="1" id="KW-0175">Coiled coil</keyword>
<dbReference type="VEuPathDB" id="FungiDB:PV08_07373"/>
<protein>
    <submittedName>
        <fullName evidence="2">Uncharacterized protein</fullName>
    </submittedName>
</protein>
<evidence type="ECO:0000256" key="1">
    <source>
        <dbReference type="SAM" id="Coils"/>
    </source>
</evidence>
<dbReference type="RefSeq" id="XP_016234805.1">
    <property type="nucleotide sequence ID" value="XM_016381703.1"/>
</dbReference>
<dbReference type="GeneID" id="27334456"/>
<dbReference type="EMBL" id="KN847496">
    <property type="protein sequence ID" value="KIW14589.1"/>
    <property type="molecule type" value="Genomic_DNA"/>
</dbReference>
<accession>A0A0D2BTN1</accession>
<keyword evidence="3" id="KW-1185">Reference proteome</keyword>
<evidence type="ECO:0000313" key="3">
    <source>
        <dbReference type="Proteomes" id="UP000053328"/>
    </source>
</evidence>
<dbReference type="OrthoDB" id="6133115at2759"/>